<dbReference type="PROSITE" id="PS50943">
    <property type="entry name" value="HTH_CROC1"/>
    <property type="match status" value="1"/>
</dbReference>
<dbReference type="SMART" id="SM00530">
    <property type="entry name" value="HTH_XRE"/>
    <property type="match status" value="1"/>
</dbReference>
<reference evidence="2 3" key="1">
    <citation type="journal article" date="2013" name="Proc. Natl. Acad. Sci. U.S.A.">
        <title>Improving the coverage of the cyanobacterial phylum using diversity-driven genome sequencing.</title>
        <authorList>
            <person name="Shih P.M."/>
            <person name="Wu D."/>
            <person name="Latifi A."/>
            <person name="Axen S.D."/>
            <person name="Fewer D.P."/>
            <person name="Talla E."/>
            <person name="Calteau A."/>
            <person name="Cai F."/>
            <person name="Tandeau de Marsac N."/>
            <person name="Rippka R."/>
            <person name="Herdman M."/>
            <person name="Sivonen K."/>
            <person name="Coursin T."/>
            <person name="Laurent T."/>
            <person name="Goodwin L."/>
            <person name="Nolan M."/>
            <person name="Davenport K.W."/>
            <person name="Han C.S."/>
            <person name="Rubin E.M."/>
            <person name="Eisen J.A."/>
            <person name="Woyke T."/>
            <person name="Gugger M."/>
            <person name="Kerfeld C.A."/>
        </authorList>
    </citation>
    <scope>NUCLEOTIDE SEQUENCE [LARGE SCALE GENOMIC DNA]</scope>
    <source>
        <strain evidence="2 3">PCC 7429</strain>
    </source>
</reference>
<dbReference type="CDD" id="cd00093">
    <property type="entry name" value="HTH_XRE"/>
    <property type="match status" value="1"/>
</dbReference>
<dbReference type="InterPro" id="IPR010982">
    <property type="entry name" value="Lambda_DNA-bd_dom_sf"/>
</dbReference>
<dbReference type="SUPFAM" id="SSF47413">
    <property type="entry name" value="lambda repressor-like DNA-binding domains"/>
    <property type="match status" value="1"/>
</dbReference>
<dbReference type="Gene3D" id="1.10.260.40">
    <property type="entry name" value="lambda repressor-like DNA-binding domains"/>
    <property type="match status" value="1"/>
</dbReference>
<name>L8N259_9CYAN</name>
<sequence length="329" mass="36951">MYQGRSVMSSQQTMTVLVQDSENKHLVTRSKSVQVLQSSDSQGLESALNLFVLASATGLQEIADIVRSANQKHHLRVLFIREDIDPTWMPQMFDRANLRVMRNTLVHTNSVVPKRVMNAWTMGAQEQLIADAIAIGDRLLVLSCSMEKLEIPFDSLPALKCISIKDRSNFTIDDDGSCLYWQDADIHLDLEALRSANDPEWKQKFEALKSEHNQVFGKAIATLRKQYKLRQSDIIGLSERQVRRIEQGEGSTKIDTLRLFAKAHGMELDAYLDAVASAITSVPRGFNITSNVEKKELKSINDLRKLMGTEKQATVIETVSNSKCSNLGE</sequence>
<dbReference type="Proteomes" id="UP000011201">
    <property type="component" value="Unassembled WGS sequence"/>
</dbReference>
<gene>
    <name evidence="2" type="ORF">Pse7429DRAFT_2398</name>
</gene>
<evidence type="ECO:0000313" key="2">
    <source>
        <dbReference type="EMBL" id="ELS32348.1"/>
    </source>
</evidence>
<accession>L8N259</accession>
<dbReference type="InterPro" id="IPR018841">
    <property type="entry name" value="DUF2442"/>
</dbReference>
<dbReference type="InterPro" id="IPR001387">
    <property type="entry name" value="Cro/C1-type_HTH"/>
</dbReference>
<dbReference type="PATRIC" id="fig|927668.3.peg.2863"/>
<protein>
    <submittedName>
        <fullName evidence="2">Helix-turn-helix domain protein</fullName>
    </submittedName>
</protein>
<proteinExistence type="predicted"/>
<feature type="domain" description="HTH cro/C1-type" evidence="1">
    <location>
        <begin position="220"/>
        <end position="271"/>
    </location>
</feature>
<keyword evidence="3" id="KW-1185">Reference proteome</keyword>
<dbReference type="GO" id="GO:0003677">
    <property type="term" value="F:DNA binding"/>
    <property type="evidence" value="ECO:0007669"/>
    <property type="project" value="InterPro"/>
</dbReference>
<dbReference type="AlphaFoldDB" id="L8N259"/>
<dbReference type="Pfam" id="PF01381">
    <property type="entry name" value="HTH_3"/>
    <property type="match status" value="1"/>
</dbReference>
<organism evidence="2 3">
    <name type="scientific">Pseudanabaena biceps PCC 7429</name>
    <dbReference type="NCBI Taxonomy" id="927668"/>
    <lineage>
        <taxon>Bacteria</taxon>
        <taxon>Bacillati</taxon>
        <taxon>Cyanobacteriota</taxon>
        <taxon>Cyanophyceae</taxon>
        <taxon>Pseudanabaenales</taxon>
        <taxon>Pseudanabaenaceae</taxon>
        <taxon>Pseudanabaena</taxon>
    </lineage>
</organism>
<dbReference type="EMBL" id="ALWB01000099">
    <property type="protein sequence ID" value="ELS32348.1"/>
    <property type="molecule type" value="Genomic_DNA"/>
</dbReference>
<comment type="caution">
    <text evidence="2">The sequence shown here is derived from an EMBL/GenBank/DDBJ whole genome shotgun (WGS) entry which is preliminary data.</text>
</comment>
<evidence type="ECO:0000259" key="1">
    <source>
        <dbReference type="PROSITE" id="PS50943"/>
    </source>
</evidence>
<dbReference type="Pfam" id="PF10387">
    <property type="entry name" value="DUF2442"/>
    <property type="match status" value="1"/>
</dbReference>
<evidence type="ECO:0000313" key="3">
    <source>
        <dbReference type="Proteomes" id="UP000011201"/>
    </source>
</evidence>